<feature type="coiled-coil region" evidence="1">
    <location>
        <begin position="152"/>
        <end position="179"/>
    </location>
</feature>
<keyword evidence="1" id="KW-0175">Coiled coil</keyword>
<dbReference type="Proteomes" id="UP000580474">
    <property type="component" value="Unassembled WGS sequence"/>
</dbReference>
<reference evidence="4 5" key="1">
    <citation type="submission" date="2020-08" db="EMBL/GenBank/DDBJ databases">
        <title>Sequencing the genomes of 1000 actinobacteria strains.</title>
        <authorList>
            <person name="Klenk H.-P."/>
        </authorList>
    </citation>
    <scope>NUCLEOTIDE SEQUENCE [LARGE SCALE GENOMIC DNA]</scope>
    <source>
        <strain evidence="4 5">DSM 45582</strain>
    </source>
</reference>
<name>A0A840NEQ6_9PSEU</name>
<dbReference type="Gene3D" id="3.90.1720.10">
    <property type="entry name" value="endopeptidase domain like (from Nostoc punctiforme)"/>
    <property type="match status" value="1"/>
</dbReference>
<dbReference type="Pfam" id="PF05257">
    <property type="entry name" value="CHAP"/>
    <property type="match status" value="1"/>
</dbReference>
<dbReference type="EMBL" id="JACHIV010000001">
    <property type="protein sequence ID" value="MBB5068708.1"/>
    <property type="molecule type" value="Genomic_DNA"/>
</dbReference>
<gene>
    <name evidence="4" type="ORF">BJ969_001796</name>
</gene>
<feature type="domain" description="Peptidase C51" evidence="3">
    <location>
        <begin position="238"/>
        <end position="325"/>
    </location>
</feature>
<sequence>MDVAAIATKFVGELTAHQGKLEGDAGGVQDAQGALERAAEGVRQQSDAQREAAETLLGGWQSKAIDGFKQQVEKLTTDLATTAEASAEAAKIAGEVSQALGGRHDTVGGLIGDFVEKSTQFLGAGLAAVGLNAPGGLMQAAAQLSDLAGGFIKDSGGELKGAQDEMERAAQKLRELQQRLDGDGIADPPKEQETDGPGEDRGDAGQDKPGSKTEDILARARENLGFEEGPNDKNKWGPDGQPWCSYFATSMWQEAGVDIGSLGYSGDVYKWGQEHGTAYDQDSLAESAKPGDALLFGTGPDQMQSTHIGIIEKVEGNQITTIEGNSSDKVQRMTYTLPDDADKFYGGVHPE</sequence>
<evidence type="ECO:0000256" key="2">
    <source>
        <dbReference type="SAM" id="MobiDB-lite"/>
    </source>
</evidence>
<dbReference type="InterPro" id="IPR007921">
    <property type="entry name" value="CHAP_dom"/>
</dbReference>
<keyword evidence="4" id="KW-0132">Cell division</keyword>
<proteinExistence type="predicted"/>
<accession>A0A840NEQ6</accession>
<dbReference type="GO" id="GO:0051301">
    <property type="term" value="P:cell division"/>
    <property type="evidence" value="ECO:0007669"/>
    <property type="project" value="UniProtKB-KW"/>
</dbReference>
<evidence type="ECO:0000259" key="3">
    <source>
        <dbReference type="Pfam" id="PF05257"/>
    </source>
</evidence>
<comment type="caution">
    <text evidence="4">The sequence shown here is derived from an EMBL/GenBank/DDBJ whole genome shotgun (WGS) entry which is preliminary data.</text>
</comment>
<evidence type="ECO:0000313" key="4">
    <source>
        <dbReference type="EMBL" id="MBB5068708.1"/>
    </source>
</evidence>
<protein>
    <submittedName>
        <fullName evidence="4">FtsZ-binding cell division protein ZapB</fullName>
    </submittedName>
</protein>
<feature type="region of interest" description="Disordered" evidence="2">
    <location>
        <begin position="179"/>
        <end position="212"/>
    </location>
</feature>
<organism evidence="4 5">
    <name type="scientific">Saccharopolyspora gloriosae</name>
    <dbReference type="NCBI Taxonomy" id="455344"/>
    <lineage>
        <taxon>Bacteria</taxon>
        <taxon>Bacillati</taxon>
        <taxon>Actinomycetota</taxon>
        <taxon>Actinomycetes</taxon>
        <taxon>Pseudonocardiales</taxon>
        <taxon>Pseudonocardiaceae</taxon>
        <taxon>Saccharopolyspora</taxon>
    </lineage>
</organism>
<keyword evidence="4" id="KW-0131">Cell cycle</keyword>
<evidence type="ECO:0000313" key="5">
    <source>
        <dbReference type="Proteomes" id="UP000580474"/>
    </source>
</evidence>
<dbReference type="AlphaFoldDB" id="A0A840NEQ6"/>
<keyword evidence="5" id="KW-1185">Reference proteome</keyword>
<dbReference type="InterPro" id="IPR038765">
    <property type="entry name" value="Papain-like_cys_pep_sf"/>
</dbReference>
<dbReference type="SUPFAM" id="SSF54001">
    <property type="entry name" value="Cysteine proteinases"/>
    <property type="match status" value="1"/>
</dbReference>
<dbReference type="RefSeq" id="WP_184478369.1">
    <property type="nucleotide sequence ID" value="NZ_JACHIV010000001.1"/>
</dbReference>
<evidence type="ECO:0000256" key="1">
    <source>
        <dbReference type="SAM" id="Coils"/>
    </source>
</evidence>